<dbReference type="EMBL" id="CP000155">
    <property type="protein sequence ID" value="ABC33462.1"/>
    <property type="molecule type" value="Genomic_DNA"/>
</dbReference>
<dbReference type="OrthoDB" id="6194561at2"/>
<dbReference type="AlphaFoldDB" id="Q2S7B2"/>
<dbReference type="eggNOG" id="ENOG5033708">
    <property type="taxonomic scope" value="Bacteria"/>
</dbReference>
<dbReference type="Proteomes" id="UP000000238">
    <property type="component" value="Chromosome"/>
</dbReference>
<keyword evidence="2" id="KW-1185">Reference proteome</keyword>
<accession>Q2S7B2</accession>
<protein>
    <recommendedName>
        <fullName evidence="3">DUF2505 domain-containing protein</fullName>
    </recommendedName>
</protein>
<dbReference type="KEGG" id="hch:HCH_06841"/>
<evidence type="ECO:0000313" key="2">
    <source>
        <dbReference type="Proteomes" id="UP000000238"/>
    </source>
</evidence>
<dbReference type="STRING" id="349521.HCH_06841"/>
<proteinExistence type="predicted"/>
<sequence>MIVKGQQHFPYTAATVFSAIGAPRHIEEKQRFLGSRNIDIRQCEQTDSGLDLEIVREVPAEAPAMLKKFISEWNRVTQEEHWRENAGEYRAQVKVDIQGVPVSIHGEMRLYSEGEGSVHEVTLNFECRVPLVGKKLAEFVAAKSQESMQNEFAFVADYLRANL</sequence>
<dbReference type="InterPro" id="IPR019639">
    <property type="entry name" value="DUF2505"/>
</dbReference>
<gene>
    <name evidence="1" type="ordered locus">HCH_06841</name>
</gene>
<reference evidence="1 2" key="1">
    <citation type="journal article" date="2005" name="Nucleic Acids Res.">
        <title>Genomic blueprint of Hahella chejuensis, a marine microbe producing an algicidal agent.</title>
        <authorList>
            <person name="Jeong H."/>
            <person name="Yim J.H."/>
            <person name="Lee C."/>
            <person name="Choi S.-H."/>
            <person name="Park Y.K."/>
            <person name="Yoon S.H."/>
            <person name="Hur C.-G."/>
            <person name="Kang H.-Y."/>
            <person name="Kim D."/>
            <person name="Lee H.H."/>
            <person name="Park K.H."/>
            <person name="Park S.-H."/>
            <person name="Park H.-S."/>
            <person name="Lee H.K."/>
            <person name="Oh T.K."/>
            <person name="Kim J.F."/>
        </authorList>
    </citation>
    <scope>NUCLEOTIDE SEQUENCE [LARGE SCALE GENOMIC DNA]</scope>
    <source>
        <strain evidence="1 2">KCTC 2396</strain>
    </source>
</reference>
<dbReference type="Pfam" id="PF10698">
    <property type="entry name" value="DUF2505"/>
    <property type="match status" value="1"/>
</dbReference>
<evidence type="ECO:0000313" key="1">
    <source>
        <dbReference type="EMBL" id="ABC33462.1"/>
    </source>
</evidence>
<dbReference type="HOGENOM" id="CLU_136191_0_0_6"/>
<name>Q2S7B2_HAHCH</name>
<evidence type="ECO:0008006" key="3">
    <source>
        <dbReference type="Google" id="ProtNLM"/>
    </source>
</evidence>
<dbReference type="RefSeq" id="WP_011400512.1">
    <property type="nucleotide sequence ID" value="NC_007645.1"/>
</dbReference>
<organism evidence="1 2">
    <name type="scientific">Hahella chejuensis (strain KCTC 2396)</name>
    <dbReference type="NCBI Taxonomy" id="349521"/>
    <lineage>
        <taxon>Bacteria</taxon>
        <taxon>Pseudomonadati</taxon>
        <taxon>Pseudomonadota</taxon>
        <taxon>Gammaproteobacteria</taxon>
        <taxon>Oceanospirillales</taxon>
        <taxon>Hahellaceae</taxon>
        <taxon>Hahella</taxon>
    </lineage>
</organism>